<accession>A0A226EK15</accession>
<evidence type="ECO:0000313" key="10">
    <source>
        <dbReference type="EMBL" id="OXA57982.1"/>
    </source>
</evidence>
<dbReference type="OMA" id="RRRMHND"/>
<evidence type="ECO:0000256" key="4">
    <source>
        <dbReference type="ARBA" id="ARBA00022728"/>
    </source>
</evidence>
<dbReference type="InterPro" id="IPR013260">
    <property type="entry name" value="mRNA_splic_SYF2"/>
</dbReference>
<comment type="function">
    <text evidence="7">Involved in pre-mRNA splicing.</text>
</comment>
<evidence type="ECO:0000256" key="9">
    <source>
        <dbReference type="SAM" id="MobiDB-lite"/>
    </source>
</evidence>
<dbReference type="Proteomes" id="UP000198287">
    <property type="component" value="Unassembled WGS sequence"/>
</dbReference>
<comment type="caution">
    <text evidence="10">The sequence shown here is derived from an EMBL/GenBank/DDBJ whole genome shotgun (WGS) entry which is preliminary data.</text>
</comment>
<comment type="similarity">
    <text evidence="2 7">Belongs to the SYF2 family.</text>
</comment>
<evidence type="ECO:0000256" key="5">
    <source>
        <dbReference type="ARBA" id="ARBA00023187"/>
    </source>
</evidence>
<dbReference type="Pfam" id="PF08231">
    <property type="entry name" value="SYF2"/>
    <property type="match status" value="1"/>
</dbReference>
<dbReference type="EMBL" id="LNIX01000003">
    <property type="protein sequence ID" value="OXA57982.1"/>
    <property type="molecule type" value="Genomic_DNA"/>
</dbReference>
<evidence type="ECO:0000256" key="6">
    <source>
        <dbReference type="ARBA" id="ARBA00023242"/>
    </source>
</evidence>
<evidence type="ECO:0000313" key="11">
    <source>
        <dbReference type="Proteomes" id="UP000198287"/>
    </source>
</evidence>
<keyword evidence="11" id="KW-1185">Reference proteome</keyword>
<evidence type="ECO:0000256" key="1">
    <source>
        <dbReference type="ARBA" id="ARBA00004123"/>
    </source>
</evidence>
<keyword evidence="3 7" id="KW-0507">mRNA processing</keyword>
<organism evidence="10 11">
    <name type="scientific">Folsomia candida</name>
    <name type="common">Springtail</name>
    <dbReference type="NCBI Taxonomy" id="158441"/>
    <lineage>
        <taxon>Eukaryota</taxon>
        <taxon>Metazoa</taxon>
        <taxon>Ecdysozoa</taxon>
        <taxon>Arthropoda</taxon>
        <taxon>Hexapoda</taxon>
        <taxon>Collembola</taxon>
        <taxon>Entomobryomorpha</taxon>
        <taxon>Isotomoidea</taxon>
        <taxon>Isotomidae</taxon>
        <taxon>Proisotominae</taxon>
        <taxon>Folsomia</taxon>
    </lineage>
</organism>
<keyword evidence="4 7" id="KW-0747">Spliceosome</keyword>
<dbReference type="GO" id="GO:0000974">
    <property type="term" value="C:Prp19 complex"/>
    <property type="evidence" value="ECO:0007669"/>
    <property type="project" value="TreeGrafter"/>
</dbReference>
<comment type="subcellular location">
    <subcellularLocation>
        <location evidence="1 7">Nucleus</location>
    </subcellularLocation>
</comment>
<dbReference type="STRING" id="158441.A0A226EK15"/>
<name>A0A226EK15_FOLCA</name>
<keyword evidence="6 7" id="KW-0539">Nucleus</keyword>
<feature type="region of interest" description="Disordered" evidence="9">
    <location>
        <begin position="1"/>
        <end position="29"/>
    </location>
</feature>
<dbReference type="OrthoDB" id="199717at2759"/>
<dbReference type="PANTHER" id="PTHR13264">
    <property type="entry name" value="GCIP-INTERACTING PROTEIN P29"/>
    <property type="match status" value="1"/>
</dbReference>
<comment type="subunit">
    <text evidence="7">May be part of a spliceosome complex.</text>
</comment>
<evidence type="ECO:0000256" key="3">
    <source>
        <dbReference type="ARBA" id="ARBA00022664"/>
    </source>
</evidence>
<proteinExistence type="inferred from homology"/>
<evidence type="ECO:0000256" key="2">
    <source>
        <dbReference type="ARBA" id="ARBA00010028"/>
    </source>
</evidence>
<dbReference type="GO" id="GO:0000398">
    <property type="term" value="P:mRNA splicing, via spliceosome"/>
    <property type="evidence" value="ECO:0007669"/>
    <property type="project" value="UniProtKB-UniRule"/>
</dbReference>
<dbReference type="GO" id="GO:0071014">
    <property type="term" value="C:post-mRNA release spliceosomal complex"/>
    <property type="evidence" value="ECO:0007669"/>
    <property type="project" value="TreeGrafter"/>
</dbReference>
<dbReference type="PANTHER" id="PTHR13264:SF5">
    <property type="entry name" value="PRE-MRNA-SPLICING FACTOR SYF2"/>
    <property type="match status" value="1"/>
</dbReference>
<evidence type="ECO:0000256" key="7">
    <source>
        <dbReference type="RuleBase" id="RU367148"/>
    </source>
</evidence>
<dbReference type="AlphaFoldDB" id="A0A226EK15"/>
<dbReference type="GO" id="GO:0071013">
    <property type="term" value="C:catalytic step 2 spliceosome"/>
    <property type="evidence" value="ECO:0007669"/>
    <property type="project" value="TreeGrafter"/>
</dbReference>
<keyword evidence="5 7" id="KW-0508">mRNA splicing</keyword>
<feature type="coiled-coil region" evidence="8">
    <location>
        <begin position="133"/>
        <end position="160"/>
    </location>
</feature>
<keyword evidence="8" id="KW-0175">Coiled coil</keyword>
<sequence>MSDANVTENVASTSSKTAASGTSVGDAKKKFERMAKLRELHNKRNEARKLNHQEVQEEERRAKLPANFEARKRRAEWILNEEKIRAKCEEDGEDFDRVKLLHIQADELDRMDRLKSRKKNPDQGFSTYEAATVRQHNRLVQNMKVDLQAYQEEKETVGEDAFYAGRDTLVHGLHKDKPENIDKMVQDLEKQVGKRDKFSRRRMYNDEADVDYINERNMKFNKKLERFYGQYTSDIKQNLERGTAI</sequence>
<feature type="compositionally biased region" description="Polar residues" evidence="9">
    <location>
        <begin position="1"/>
        <end position="10"/>
    </location>
</feature>
<gene>
    <name evidence="10" type="ORF">Fcan01_07234</name>
</gene>
<feature type="compositionally biased region" description="Low complexity" evidence="9">
    <location>
        <begin position="11"/>
        <end position="23"/>
    </location>
</feature>
<reference evidence="10 11" key="1">
    <citation type="submission" date="2015-12" db="EMBL/GenBank/DDBJ databases">
        <title>The genome of Folsomia candida.</title>
        <authorList>
            <person name="Faddeeva A."/>
            <person name="Derks M.F."/>
            <person name="Anvar Y."/>
            <person name="Smit S."/>
            <person name="Van Straalen N."/>
            <person name="Roelofs D."/>
        </authorList>
    </citation>
    <scope>NUCLEOTIDE SEQUENCE [LARGE SCALE GENOMIC DNA]</scope>
    <source>
        <strain evidence="10 11">VU population</strain>
        <tissue evidence="10">Whole body</tissue>
    </source>
</reference>
<protein>
    <recommendedName>
        <fullName evidence="7">Pre-mRNA-splicing factor SYF2</fullName>
    </recommendedName>
</protein>
<evidence type="ECO:0000256" key="8">
    <source>
        <dbReference type="SAM" id="Coils"/>
    </source>
</evidence>